<dbReference type="AlphaFoldDB" id="A0AAV9IUY5"/>
<keyword evidence="2 7" id="KW-0808">Transferase</keyword>
<dbReference type="GO" id="GO:0019706">
    <property type="term" value="F:protein-cysteine S-palmitoyltransferase activity"/>
    <property type="evidence" value="ECO:0007669"/>
    <property type="project" value="UniProtKB-EC"/>
</dbReference>
<dbReference type="GO" id="GO:0016020">
    <property type="term" value="C:membrane"/>
    <property type="evidence" value="ECO:0007669"/>
    <property type="project" value="UniProtKB-SubCell"/>
</dbReference>
<gene>
    <name evidence="10" type="ORF">CDCA_CDCA06G1908</name>
</gene>
<feature type="transmembrane region" description="Helical" evidence="7">
    <location>
        <begin position="187"/>
        <end position="208"/>
    </location>
</feature>
<evidence type="ECO:0000313" key="10">
    <source>
        <dbReference type="EMBL" id="KAK4535883.1"/>
    </source>
</evidence>
<evidence type="ECO:0000256" key="2">
    <source>
        <dbReference type="ARBA" id="ARBA00022679"/>
    </source>
</evidence>
<reference evidence="10 11" key="1">
    <citation type="submission" date="2022-07" db="EMBL/GenBank/DDBJ databases">
        <title>Genome-wide signatures of adaptation to extreme environments.</title>
        <authorList>
            <person name="Cho C.H."/>
            <person name="Yoon H.S."/>
        </authorList>
    </citation>
    <scope>NUCLEOTIDE SEQUENCE [LARGE SCALE GENOMIC DNA]</scope>
    <source>
        <strain evidence="10 11">DBV 063 E5</strain>
    </source>
</reference>
<feature type="domain" description="Palmitoyltransferase DHHC" evidence="9">
    <location>
        <begin position="136"/>
        <end position="256"/>
    </location>
</feature>
<feature type="transmembrane region" description="Helical" evidence="7">
    <location>
        <begin position="79"/>
        <end position="100"/>
    </location>
</feature>
<comment type="caution">
    <text evidence="10">The sequence shown here is derived from an EMBL/GenBank/DDBJ whole genome shotgun (WGS) entry which is preliminary data.</text>
</comment>
<evidence type="ECO:0000256" key="1">
    <source>
        <dbReference type="ARBA" id="ARBA00004141"/>
    </source>
</evidence>
<evidence type="ECO:0000259" key="9">
    <source>
        <dbReference type="Pfam" id="PF01529"/>
    </source>
</evidence>
<comment type="similarity">
    <text evidence="7">Belongs to the DHHC palmitoyltransferase family.</text>
</comment>
<organism evidence="10 11">
    <name type="scientific">Cyanidium caldarium</name>
    <name type="common">Red alga</name>
    <dbReference type="NCBI Taxonomy" id="2771"/>
    <lineage>
        <taxon>Eukaryota</taxon>
        <taxon>Rhodophyta</taxon>
        <taxon>Bangiophyceae</taxon>
        <taxon>Cyanidiales</taxon>
        <taxon>Cyanidiaceae</taxon>
        <taxon>Cyanidium</taxon>
    </lineage>
</organism>
<keyword evidence="11" id="KW-1185">Reference proteome</keyword>
<keyword evidence="4 7" id="KW-1133">Transmembrane helix</keyword>
<name>A0AAV9IUY5_CYACA</name>
<evidence type="ECO:0000256" key="4">
    <source>
        <dbReference type="ARBA" id="ARBA00022989"/>
    </source>
</evidence>
<comment type="subcellular location">
    <subcellularLocation>
        <location evidence="1">Membrane</location>
        <topology evidence="1">Multi-pass membrane protein</topology>
    </subcellularLocation>
</comment>
<evidence type="ECO:0000313" key="11">
    <source>
        <dbReference type="Proteomes" id="UP001301350"/>
    </source>
</evidence>
<keyword evidence="6 7" id="KW-0012">Acyltransferase</keyword>
<sequence>MMRWRRVLRPLARPLRWSRRWVARHWHTAITVVTRVAGPFFCMLAVVLILLVVLAYFWDVLPVMRTTGTYDVTRWSYRGLLALHLGISVHLLLQVLYNYAATVLVRPGWPPDAQSLPLRGAPHEPTLLSDTRDSARRRWCRWCNCWKPPRAHHCSVCRRCVLKMDHHCIWMNTCVGYRNYRYFLLTLWFLVLGCVHTAVTAGFLLFRYEERRTLQANVRVLYCFVVTVAVGVALLVLLLFHMYLVLRGQTTIEFFADHDRTRAGRPSAGKASAAASNITGQHRWSLGVRNNLQAVFGARHSLGRYLLWPVGPANRIESAWGDGYAWAVRHGVTGDDGNGGCGAEAWPDDSEVSSEGYLSETDSDPGWP</sequence>
<feature type="transmembrane region" description="Helical" evidence="7">
    <location>
        <begin position="220"/>
        <end position="244"/>
    </location>
</feature>
<evidence type="ECO:0000256" key="8">
    <source>
        <dbReference type="SAM" id="MobiDB-lite"/>
    </source>
</evidence>
<dbReference type="Proteomes" id="UP001301350">
    <property type="component" value="Unassembled WGS sequence"/>
</dbReference>
<dbReference type="Pfam" id="PF01529">
    <property type="entry name" value="DHHC"/>
    <property type="match status" value="1"/>
</dbReference>
<keyword evidence="3 7" id="KW-0812">Transmembrane</keyword>
<evidence type="ECO:0000256" key="7">
    <source>
        <dbReference type="RuleBase" id="RU079119"/>
    </source>
</evidence>
<evidence type="ECO:0000256" key="6">
    <source>
        <dbReference type="ARBA" id="ARBA00023315"/>
    </source>
</evidence>
<accession>A0AAV9IUY5</accession>
<keyword evidence="5 7" id="KW-0472">Membrane</keyword>
<feature type="region of interest" description="Disordered" evidence="8">
    <location>
        <begin position="338"/>
        <end position="368"/>
    </location>
</feature>
<evidence type="ECO:0000256" key="5">
    <source>
        <dbReference type="ARBA" id="ARBA00023136"/>
    </source>
</evidence>
<feature type="transmembrane region" description="Helical" evidence="7">
    <location>
        <begin position="36"/>
        <end position="58"/>
    </location>
</feature>
<proteinExistence type="inferred from homology"/>
<dbReference type="InterPro" id="IPR001594">
    <property type="entry name" value="Palmitoyltrfase_DHHC"/>
</dbReference>
<dbReference type="InterPro" id="IPR039859">
    <property type="entry name" value="PFA4/ZDH16/20/ERF2-like"/>
</dbReference>
<evidence type="ECO:0000256" key="3">
    <source>
        <dbReference type="ARBA" id="ARBA00022692"/>
    </source>
</evidence>
<dbReference type="PROSITE" id="PS50216">
    <property type="entry name" value="DHHC"/>
    <property type="match status" value="1"/>
</dbReference>
<dbReference type="EC" id="2.3.1.225" evidence="7"/>
<dbReference type="EMBL" id="JANCYW010000006">
    <property type="protein sequence ID" value="KAK4535883.1"/>
    <property type="molecule type" value="Genomic_DNA"/>
</dbReference>
<comment type="catalytic activity">
    <reaction evidence="7">
        <text>L-cysteinyl-[protein] + hexadecanoyl-CoA = S-hexadecanoyl-L-cysteinyl-[protein] + CoA</text>
        <dbReference type="Rhea" id="RHEA:36683"/>
        <dbReference type="Rhea" id="RHEA-COMP:10131"/>
        <dbReference type="Rhea" id="RHEA-COMP:11032"/>
        <dbReference type="ChEBI" id="CHEBI:29950"/>
        <dbReference type="ChEBI" id="CHEBI:57287"/>
        <dbReference type="ChEBI" id="CHEBI:57379"/>
        <dbReference type="ChEBI" id="CHEBI:74151"/>
        <dbReference type="EC" id="2.3.1.225"/>
    </reaction>
</comment>
<protein>
    <recommendedName>
        <fullName evidence="7">Palmitoyltransferase</fullName>
        <ecNumber evidence="7">2.3.1.225</ecNumber>
    </recommendedName>
</protein>
<dbReference type="PANTHER" id="PTHR12246">
    <property type="entry name" value="PALMITOYLTRANSFERASE ZDHHC16"/>
    <property type="match status" value="1"/>
</dbReference>
<comment type="domain">
    <text evidence="7">The DHHC domain is required for palmitoyltransferase activity.</text>
</comment>